<dbReference type="PROSITE" id="PS50940">
    <property type="entry name" value="CHIT_BIND_II"/>
    <property type="match status" value="17"/>
</dbReference>
<feature type="domain" description="Chitin-binding type-2" evidence="8">
    <location>
        <begin position="698"/>
        <end position="757"/>
    </location>
</feature>
<feature type="chain" id="PRO_5007628805" description="Chitin-binding type-2 domain-containing protein" evidence="7">
    <location>
        <begin position="23"/>
        <end position="1834"/>
    </location>
</feature>
<dbReference type="InterPro" id="IPR036508">
    <property type="entry name" value="Chitin-bd_dom_sf"/>
</dbReference>
<feature type="domain" description="Chitin-binding type-2" evidence="8">
    <location>
        <begin position="1460"/>
        <end position="1516"/>
    </location>
</feature>
<feature type="compositionally biased region" description="Pro residues" evidence="6">
    <location>
        <begin position="265"/>
        <end position="274"/>
    </location>
</feature>
<dbReference type="Proteomes" id="UP000005205">
    <property type="component" value="Unassembled WGS sequence"/>
</dbReference>
<evidence type="ECO:0000256" key="5">
    <source>
        <dbReference type="ARBA" id="ARBA00023180"/>
    </source>
</evidence>
<feature type="domain" description="Chitin-binding type-2" evidence="8">
    <location>
        <begin position="1678"/>
        <end position="1736"/>
    </location>
</feature>
<evidence type="ECO:0000313" key="10">
    <source>
        <dbReference type="Proteomes" id="UP000005205"/>
    </source>
</evidence>
<feature type="compositionally biased region" description="Low complexity" evidence="6">
    <location>
        <begin position="212"/>
        <end position="264"/>
    </location>
</feature>
<dbReference type="Gene3D" id="2.170.140.10">
    <property type="entry name" value="Chitin binding domain"/>
    <property type="match status" value="17"/>
</dbReference>
<dbReference type="EMBL" id="ADTU01008736">
    <property type="status" value="NOT_ANNOTATED_CDS"/>
    <property type="molecule type" value="Genomic_DNA"/>
</dbReference>
<evidence type="ECO:0000313" key="9">
    <source>
        <dbReference type="EnsemblMetazoa" id="XP_012054074.1"/>
    </source>
</evidence>
<feature type="domain" description="Chitin-binding type-2" evidence="8">
    <location>
        <begin position="781"/>
        <end position="840"/>
    </location>
</feature>
<feature type="domain" description="Chitin-binding type-2" evidence="8">
    <location>
        <begin position="25"/>
        <end position="92"/>
    </location>
</feature>
<evidence type="ECO:0000256" key="1">
    <source>
        <dbReference type="ARBA" id="ARBA00022669"/>
    </source>
</evidence>
<evidence type="ECO:0000256" key="6">
    <source>
        <dbReference type="SAM" id="MobiDB-lite"/>
    </source>
</evidence>
<feature type="domain" description="Chitin-binding type-2" evidence="8">
    <location>
        <begin position="1565"/>
        <end position="1623"/>
    </location>
</feature>
<feature type="region of interest" description="Disordered" evidence="6">
    <location>
        <begin position="93"/>
        <end position="281"/>
    </location>
</feature>
<proteinExistence type="predicted"/>
<dbReference type="SMART" id="SM00494">
    <property type="entry name" value="ChtBD2"/>
    <property type="match status" value="17"/>
</dbReference>
<feature type="compositionally biased region" description="Pro residues" evidence="6">
    <location>
        <begin position="139"/>
        <end position="153"/>
    </location>
</feature>
<dbReference type="PANTHER" id="PTHR23301:SF106">
    <property type="entry name" value="CHITIN-BINDING TYPE-2 DOMAIN-CONTAINING PROTEIN-RELATED"/>
    <property type="match status" value="1"/>
</dbReference>
<reference evidence="10" key="1">
    <citation type="journal article" date="2011" name="PLoS Genet.">
        <title>The genome sequence of the leaf-cutter ant Atta cephalotes reveals insights into its obligate symbiotic lifestyle.</title>
        <authorList>
            <person name="Suen G."/>
            <person name="Teiling C."/>
            <person name="Li L."/>
            <person name="Holt C."/>
            <person name="Abouheif E."/>
            <person name="Bornberg-Bauer E."/>
            <person name="Bouffard P."/>
            <person name="Caldera E.J."/>
            <person name="Cash E."/>
            <person name="Cavanaugh A."/>
            <person name="Denas O."/>
            <person name="Elhaik E."/>
            <person name="Fave M.J."/>
            <person name="Gadau J."/>
            <person name="Gibson J.D."/>
            <person name="Graur D."/>
            <person name="Grubbs K.J."/>
            <person name="Hagen D.E."/>
            <person name="Harkins T.T."/>
            <person name="Helmkampf M."/>
            <person name="Hu H."/>
            <person name="Johnson B.R."/>
            <person name="Kim J."/>
            <person name="Marsh S.E."/>
            <person name="Moeller J.A."/>
            <person name="Munoz-Torres M.C."/>
            <person name="Murphy M.C."/>
            <person name="Naughton M.C."/>
            <person name="Nigam S."/>
            <person name="Overson R."/>
            <person name="Rajakumar R."/>
            <person name="Reese J.T."/>
            <person name="Scott J.J."/>
            <person name="Smith C.R."/>
            <person name="Tao S."/>
            <person name="Tsutsui N.D."/>
            <person name="Viljakainen L."/>
            <person name="Wissler L."/>
            <person name="Yandell M.D."/>
            <person name="Zimmer F."/>
            <person name="Taylor J."/>
            <person name="Slater S.C."/>
            <person name="Clifton S.W."/>
            <person name="Warren W.C."/>
            <person name="Elsik C.G."/>
            <person name="Smith C.D."/>
            <person name="Weinstock G.M."/>
            <person name="Gerardo N.M."/>
            <person name="Currie C.R."/>
        </authorList>
    </citation>
    <scope>NUCLEOTIDE SEQUENCE [LARGE SCALE GENOMIC DNA]</scope>
</reference>
<feature type="domain" description="Chitin-binding type-2" evidence="8">
    <location>
        <begin position="275"/>
        <end position="334"/>
    </location>
</feature>
<dbReference type="InterPro" id="IPR051940">
    <property type="entry name" value="Chitin_bind-dev_reg"/>
</dbReference>
<feature type="compositionally biased region" description="Low complexity" evidence="6">
    <location>
        <begin position="447"/>
        <end position="553"/>
    </location>
</feature>
<organism evidence="9 10">
    <name type="scientific">Atta cephalotes</name>
    <name type="common">Leafcutter ant</name>
    <dbReference type="NCBI Taxonomy" id="12957"/>
    <lineage>
        <taxon>Eukaryota</taxon>
        <taxon>Metazoa</taxon>
        <taxon>Ecdysozoa</taxon>
        <taxon>Arthropoda</taxon>
        <taxon>Hexapoda</taxon>
        <taxon>Insecta</taxon>
        <taxon>Pterygota</taxon>
        <taxon>Neoptera</taxon>
        <taxon>Endopterygota</taxon>
        <taxon>Hymenoptera</taxon>
        <taxon>Apocrita</taxon>
        <taxon>Aculeata</taxon>
        <taxon>Formicoidea</taxon>
        <taxon>Formicidae</taxon>
        <taxon>Myrmicinae</taxon>
        <taxon>Atta</taxon>
    </lineage>
</organism>
<dbReference type="InterPro" id="IPR002557">
    <property type="entry name" value="Chitin-bd_dom"/>
</dbReference>
<dbReference type="KEGG" id="acep:105617106"/>
<accession>A0A158N966</accession>
<evidence type="ECO:0000259" key="8">
    <source>
        <dbReference type="PROSITE" id="PS50940"/>
    </source>
</evidence>
<feature type="domain" description="Chitin-binding type-2" evidence="8">
    <location>
        <begin position="1062"/>
        <end position="1119"/>
    </location>
</feature>
<feature type="domain" description="Chitin-binding type-2" evidence="8">
    <location>
        <begin position="997"/>
        <end position="1052"/>
    </location>
</feature>
<dbReference type="Pfam" id="PF01607">
    <property type="entry name" value="CBM_14"/>
    <property type="match status" value="17"/>
</dbReference>
<protein>
    <recommendedName>
        <fullName evidence="8">Chitin-binding type-2 domain-containing protein</fullName>
    </recommendedName>
</protein>
<name>A0A158N966_ATTCE</name>
<feature type="domain" description="Chitin-binding type-2" evidence="8">
    <location>
        <begin position="635"/>
        <end position="689"/>
    </location>
</feature>
<feature type="region of interest" description="Disordered" evidence="6">
    <location>
        <begin position="447"/>
        <end position="568"/>
    </location>
</feature>
<feature type="compositionally biased region" description="Low complexity" evidence="6">
    <location>
        <begin position="154"/>
        <end position="206"/>
    </location>
</feature>
<sequence length="1834" mass="206184">MKGTYLIVLVITLGIALNGSLADIPTKCPEINLQNETFFIPHENDCTKFYSCHMGVKGKPIDCPFMDENGNKLHFNPKLQVCDWPWSAGCQTPSSNSTTSSNIPTIITPNTTTSSTPTTPTSTLITTTPSTSTSTTPIPTTPSSPTPTTPTPNTPTLTTPTPSSSIPTTPTTSTPSSSTPTTPTLSSSTSTTPTPSSPTPTTLTPSSPMPTTPTTSTPSSPIPTTSTPSSPTSTTPTPSSSTPTTPTPSSATPTTPTSSSSTPTTPIPSFPTPPLDSCESDNRTHMLPHETKCDHYYLCFNNWVSPISQKCDRNLLFNSLLRVCDYPENVNCKNSSPNTDKSSLSSISPPFNYSLPTNSDPVAWVCEPNSKYKIPHEIICDYYYWCVNGTRGMNWVRCESNLLFNPVIGECDYSENVNCGYRSTLSPTVPSSTIRITSSITTTLTIPTTTTSTTPTTTTSTITTLTTTTPTTPTTTTSTTPTTTTSTTPTTTTSTTPTTTTSTTPTTTTSTTPTTTTSTTPTTTTSTIPTTTTSTTPTTTTEITITTPTETTTKNPNEPRKKCPPKGSTEKARIAHPCLCNQYYDCIDGEKILQTCPIGKHFDYMREICDWASVVKCIRPIPTFKILTSDIDDYNTTCAPEGRAFQHDTDCSAYYLCSNGEKILRQCMEGLHFNMTIQTCDYPQKSCDLNRSSPRINLDICPPPNSVQEVFLPHECECTQYYECIDGKKFLRFCPNRLHFDPVWQICNDPIEAKCVVDIISTTSTSIFTTSSTTEAIDEPRTTCPPKGSTEKVRFPHPCLCNQYYECVEGDKVLQTCPINMYFDDATDVCDWSTEVKCISQFSSHDIQINDYDNNNNKCSPNGRAFNHEDSCTEYYLCSEGEKVLQYCLEGLHFNVSIQMCDYPQKKCNLNTPGPQPIPTVTLNICPPDSIQQVLLPHECDCTQYYECIDGKQILRDCSDGLHYDYVHQICNVPIKAKCNDFTTMIPQSSFPTIPDSSKCYDENNEIPHENDCRLYYKCNNGEKILKTCPRNLYFNPKLRVCDYPENVACNVEENIPSTSTPIKCETITETTNIPHETNCNLYYVCDNGVSILKKCSPNLVFNPILKVCDFPENYVCKITRDKNNIKNIDKIVQNLDPFTCIGTCPEEDPDYAVLLPNDDCKKFCMCSGGVAWIQLCPEPLYFDSVEKICKKKKDAVCGTRLYNQDSSFKIDKIVDNDDSLQPLADENDNERETYDRSLDPSSCIGTCLEENPKHAVLLSNDDCKKFCLCSNGTTYVQPCPELLYFDSIDKACKRKKDAVCAVRSLMFDRIFDDDSVSLSEKDYNERDLYDNPWYKRLFYNVDPSTCIGICPEEDTDYEELLPHKDCRKFCICRKGLTYVQLCPESLYFHSVEKVCKQRRHAVCATNSFKRYHAITNINREDDEDDDEDNSIEFLRENNKRRRHNYLWPHFHNFNPTTCIGICSNSKYAVLYPHTDCKKFCLCSNGFMWIQSCPESLYFDSIHKRCKQKKEAVCAVRTFNQKKVIVIDKQVNENQRIEIQERNDEHEIYNSWSRLHSYQDISTCIGTCFNEDYDYAVLLPNLDCKKFCICSRGLIWIQSCPKSFYFDFVDNICKLKKNAICAINRYTNRFFTFNKVIDENNSMSSNEEKNHKIHDNTWSKLYFSNHESFNNFDSSTCIGTCPEEDPEYAVLLPNDDCKKFCMCSGGVAWVQSCPDPLYFDSVQKICKKKKHAVCGVRLYNQDSIFIIDKTVDNDDLMKTLTTENNERATYDNLDPSTCIGTCPEEDPDGGVAWVQPCPEPLYFDSVQKTCKRKKDAVCGVRLFNENRVFMINEK</sequence>
<gene>
    <name evidence="9" type="primary">105617106</name>
</gene>
<feature type="compositionally biased region" description="Low complexity" evidence="6">
    <location>
        <begin position="93"/>
        <end position="138"/>
    </location>
</feature>
<feature type="domain" description="Chitin-binding type-2" evidence="8">
    <location>
        <begin position="923"/>
        <end position="981"/>
    </location>
</feature>
<dbReference type="EMBL" id="ADTU01008737">
    <property type="status" value="NOT_ANNOTATED_CDS"/>
    <property type="molecule type" value="Genomic_DNA"/>
</dbReference>
<keyword evidence="10" id="KW-1185">Reference proteome</keyword>
<keyword evidence="4" id="KW-1015">Disulfide bond</keyword>
<dbReference type="eggNOG" id="KOG0032">
    <property type="taxonomic scope" value="Eukaryota"/>
</dbReference>
<feature type="signal peptide" evidence="7">
    <location>
        <begin position="1"/>
        <end position="22"/>
    </location>
</feature>
<feature type="domain" description="Chitin-binding type-2" evidence="8">
    <location>
        <begin position="560"/>
        <end position="619"/>
    </location>
</feature>
<keyword evidence="3" id="KW-0677">Repeat</keyword>
<dbReference type="EnsemblMetazoa" id="XM_012198684.1">
    <property type="protein sequence ID" value="XP_012054074.1"/>
    <property type="gene ID" value="LOC105617106"/>
</dbReference>
<feature type="domain" description="Chitin-binding type-2" evidence="8">
    <location>
        <begin position="1142"/>
        <end position="1200"/>
    </location>
</feature>
<feature type="domain" description="Chitin-binding type-2" evidence="8">
    <location>
        <begin position="363"/>
        <end position="421"/>
    </location>
</feature>
<evidence type="ECO:0000256" key="3">
    <source>
        <dbReference type="ARBA" id="ARBA00022737"/>
    </source>
</evidence>
<feature type="domain" description="Chitin-binding type-2" evidence="8">
    <location>
        <begin position="856"/>
        <end position="910"/>
    </location>
</feature>
<keyword evidence="1" id="KW-0147">Chitin-binding</keyword>
<keyword evidence="5" id="KW-0325">Glycoprotein</keyword>
<evidence type="ECO:0000256" key="4">
    <source>
        <dbReference type="ARBA" id="ARBA00023157"/>
    </source>
</evidence>
<dbReference type="SUPFAM" id="SSF57625">
    <property type="entry name" value="Invertebrate chitin-binding proteins"/>
    <property type="match status" value="17"/>
</dbReference>
<dbReference type="GO" id="GO:0008061">
    <property type="term" value="F:chitin binding"/>
    <property type="evidence" value="ECO:0007669"/>
    <property type="project" value="UniProtKB-KW"/>
</dbReference>
<feature type="domain" description="Chitin-binding type-2" evidence="8">
    <location>
        <begin position="1245"/>
        <end position="1303"/>
    </location>
</feature>
<reference evidence="9" key="2">
    <citation type="submission" date="2016-04" db="UniProtKB">
        <authorList>
            <consortium name="EnsemblMetazoa"/>
        </authorList>
    </citation>
    <scope>IDENTIFICATION</scope>
</reference>
<feature type="domain" description="Chitin-binding type-2" evidence="8">
    <location>
        <begin position="1348"/>
        <end position="1406"/>
    </location>
</feature>
<dbReference type="GO" id="GO:0005576">
    <property type="term" value="C:extracellular region"/>
    <property type="evidence" value="ECO:0007669"/>
    <property type="project" value="InterPro"/>
</dbReference>
<dbReference type="OrthoDB" id="6020543at2759"/>
<dbReference type="PANTHER" id="PTHR23301">
    <property type="entry name" value="CHITIN BINDING PERITROPHIN-A"/>
    <property type="match status" value="1"/>
</dbReference>
<keyword evidence="2 7" id="KW-0732">Signal</keyword>
<evidence type="ECO:0000256" key="7">
    <source>
        <dbReference type="SAM" id="SignalP"/>
    </source>
</evidence>
<dbReference type="InParanoid" id="A0A158N966"/>
<evidence type="ECO:0000256" key="2">
    <source>
        <dbReference type="ARBA" id="ARBA00022729"/>
    </source>
</evidence>